<dbReference type="EMBL" id="CP002360">
    <property type="protein sequence ID" value="AEE96774.1"/>
    <property type="molecule type" value="Genomic_DNA"/>
</dbReference>
<feature type="signal peptide" evidence="3">
    <location>
        <begin position="1"/>
        <end position="24"/>
    </location>
</feature>
<accession>F3ZZ15</accession>
<proteinExistence type="inferred from homology"/>
<evidence type="ECO:0000256" key="2">
    <source>
        <dbReference type="SAM" id="Coils"/>
    </source>
</evidence>
<dbReference type="KEGG" id="mas:Mahau_1586"/>
<organism evidence="4 5">
    <name type="scientific">Mahella australiensis (strain DSM 15567 / CIP 107919 / 50-1 BON)</name>
    <dbReference type="NCBI Taxonomy" id="697281"/>
    <lineage>
        <taxon>Bacteria</taxon>
        <taxon>Bacillati</taxon>
        <taxon>Bacillota</taxon>
        <taxon>Clostridia</taxon>
        <taxon>Thermoanaerobacterales</taxon>
        <taxon>Thermoanaerobacterales Family IV. Incertae Sedis</taxon>
        <taxon>Mahella</taxon>
    </lineage>
</organism>
<evidence type="ECO:0008006" key="6">
    <source>
        <dbReference type="Google" id="ProtNLM"/>
    </source>
</evidence>
<dbReference type="InterPro" id="IPR010273">
    <property type="entry name" value="DUF881"/>
</dbReference>
<protein>
    <recommendedName>
        <fullName evidence="6">Division initiation protein</fullName>
    </recommendedName>
</protein>
<dbReference type="STRING" id="697281.Mahau_1586"/>
<keyword evidence="5" id="KW-1185">Reference proteome</keyword>
<evidence type="ECO:0000256" key="3">
    <source>
        <dbReference type="SAM" id="SignalP"/>
    </source>
</evidence>
<reference evidence="4 5" key="2">
    <citation type="journal article" date="2011" name="Stand. Genomic Sci.">
        <title>Complete genome sequence of Mahella australiensis type strain (50-1 BON).</title>
        <authorList>
            <person name="Sikorski J."/>
            <person name="Teshima H."/>
            <person name="Nolan M."/>
            <person name="Lucas S."/>
            <person name="Hammon N."/>
            <person name="Deshpande S."/>
            <person name="Cheng J.F."/>
            <person name="Pitluck S."/>
            <person name="Liolios K."/>
            <person name="Pagani I."/>
            <person name="Ivanova N."/>
            <person name="Huntemann M."/>
            <person name="Mavromatis K."/>
            <person name="Ovchinikova G."/>
            <person name="Pati A."/>
            <person name="Tapia R."/>
            <person name="Han C."/>
            <person name="Goodwin L."/>
            <person name="Chen A."/>
            <person name="Palaniappan K."/>
            <person name="Land M."/>
            <person name="Hauser L."/>
            <person name="Ngatchou-Djao O.D."/>
            <person name="Rohde M."/>
            <person name="Pukall R."/>
            <person name="Spring S."/>
            <person name="Abt B."/>
            <person name="Goker M."/>
            <person name="Detter J.C."/>
            <person name="Woyke T."/>
            <person name="Bristow J."/>
            <person name="Markowitz V."/>
            <person name="Hugenholtz P."/>
            <person name="Eisen J.A."/>
            <person name="Kyrpides N.C."/>
            <person name="Klenk H.P."/>
            <person name="Lapidus A."/>
        </authorList>
    </citation>
    <scope>NUCLEOTIDE SEQUENCE [LARGE SCALE GENOMIC DNA]</scope>
    <source>
        <strain evidence="5">DSM 15567 / CIP 107919 / 50-1 BON</strain>
    </source>
</reference>
<sequence length="237" mass="26150">MQQLLMAFFLAIAAFLAMLQFKSASDVNNSSISSSLERIANLQQQVTQLEQRKQELVEELKGYQARMAELEKQGGEDSAYVKHLTQQLNDARILAGLTELEGPGVQVVLNDSDREMIEGSNVNAYLVHEQDLLDIVNDLKAAGAEAVALNGQRLLANTQIKCGGPTIITATERFVPPFIIDAIGDPATLEAILIQPGGIYDILKYWGIQINVKKMDKITVPGYYGPVNFRYAKPVER</sequence>
<dbReference type="PANTHER" id="PTHR37313">
    <property type="entry name" value="UPF0749 PROTEIN RV1825"/>
    <property type="match status" value="1"/>
</dbReference>
<evidence type="ECO:0000313" key="4">
    <source>
        <dbReference type="EMBL" id="AEE96774.1"/>
    </source>
</evidence>
<dbReference type="Pfam" id="PF05949">
    <property type="entry name" value="DUF881"/>
    <property type="match status" value="1"/>
</dbReference>
<dbReference type="Gene3D" id="3.30.70.1880">
    <property type="entry name" value="Protein of unknown function DUF881"/>
    <property type="match status" value="1"/>
</dbReference>
<dbReference type="eggNOG" id="COG3879">
    <property type="taxonomic scope" value="Bacteria"/>
</dbReference>
<name>F3ZZ15_MAHA5</name>
<gene>
    <name evidence="4" type="ordered locus">Mahau_1586</name>
</gene>
<evidence type="ECO:0000256" key="1">
    <source>
        <dbReference type="ARBA" id="ARBA00009108"/>
    </source>
</evidence>
<reference evidence="5" key="1">
    <citation type="submission" date="2010-11" db="EMBL/GenBank/DDBJ databases">
        <title>The complete genome of Mahella australiensis DSM 15567.</title>
        <authorList>
            <consortium name="US DOE Joint Genome Institute (JGI-PGF)"/>
            <person name="Lucas S."/>
            <person name="Copeland A."/>
            <person name="Lapidus A."/>
            <person name="Bruce D."/>
            <person name="Goodwin L."/>
            <person name="Pitluck S."/>
            <person name="Kyrpides N."/>
            <person name="Mavromatis K."/>
            <person name="Pagani I."/>
            <person name="Ivanova N."/>
            <person name="Teshima H."/>
            <person name="Brettin T."/>
            <person name="Detter J.C."/>
            <person name="Han C."/>
            <person name="Tapia R."/>
            <person name="Land M."/>
            <person name="Hauser L."/>
            <person name="Markowitz V."/>
            <person name="Cheng J.-F."/>
            <person name="Hugenholtz P."/>
            <person name="Woyke T."/>
            <person name="Wu D."/>
            <person name="Spring S."/>
            <person name="Pukall R."/>
            <person name="Steenblock K."/>
            <person name="Schneider S."/>
            <person name="Klenk H.-P."/>
            <person name="Eisen J.A."/>
        </authorList>
    </citation>
    <scope>NUCLEOTIDE SEQUENCE [LARGE SCALE GENOMIC DNA]</scope>
    <source>
        <strain evidence="5">DSM 15567 / CIP 107919 / 50-1 BON</strain>
    </source>
</reference>
<keyword evidence="3" id="KW-0732">Signal</keyword>
<evidence type="ECO:0000313" key="5">
    <source>
        <dbReference type="Proteomes" id="UP000008457"/>
    </source>
</evidence>
<feature type="coiled-coil region" evidence="2">
    <location>
        <begin position="32"/>
        <end position="73"/>
    </location>
</feature>
<keyword evidence="2" id="KW-0175">Coiled coil</keyword>
<dbReference type="AlphaFoldDB" id="F3ZZ15"/>
<comment type="similarity">
    <text evidence="1">Belongs to the UPF0749 family.</text>
</comment>
<feature type="chain" id="PRO_5003304067" description="Division initiation protein" evidence="3">
    <location>
        <begin position="25"/>
        <end position="237"/>
    </location>
</feature>
<dbReference type="PANTHER" id="PTHR37313:SF2">
    <property type="entry name" value="UPF0749 PROTEIN YLXX"/>
    <property type="match status" value="1"/>
</dbReference>
<dbReference type="Proteomes" id="UP000008457">
    <property type="component" value="Chromosome"/>
</dbReference>
<dbReference type="HOGENOM" id="CLU_040273_4_0_9"/>